<sequence length="68" mass="7836">MDANMGLIRQARTDVKLRWTPIQIKPNTSLLRQIRRVADAIEYNKIICKFDGSGREAKAIRRKVGEPK</sequence>
<accession>A0A915I9X6</accession>
<dbReference type="Proteomes" id="UP000887565">
    <property type="component" value="Unplaced"/>
</dbReference>
<name>A0A915I9X6_ROMCU</name>
<reference evidence="2" key="1">
    <citation type="submission" date="2022-11" db="UniProtKB">
        <authorList>
            <consortium name="WormBaseParasite"/>
        </authorList>
    </citation>
    <scope>IDENTIFICATION</scope>
</reference>
<keyword evidence="1" id="KW-1185">Reference proteome</keyword>
<organism evidence="1 2">
    <name type="scientific">Romanomermis culicivorax</name>
    <name type="common">Nematode worm</name>
    <dbReference type="NCBI Taxonomy" id="13658"/>
    <lineage>
        <taxon>Eukaryota</taxon>
        <taxon>Metazoa</taxon>
        <taxon>Ecdysozoa</taxon>
        <taxon>Nematoda</taxon>
        <taxon>Enoplea</taxon>
        <taxon>Dorylaimia</taxon>
        <taxon>Mermithida</taxon>
        <taxon>Mermithoidea</taxon>
        <taxon>Mermithidae</taxon>
        <taxon>Romanomermis</taxon>
    </lineage>
</organism>
<dbReference type="AlphaFoldDB" id="A0A915I9X6"/>
<protein>
    <submittedName>
        <fullName evidence="2">Uncharacterized protein</fullName>
    </submittedName>
</protein>
<evidence type="ECO:0000313" key="1">
    <source>
        <dbReference type="Proteomes" id="UP000887565"/>
    </source>
</evidence>
<proteinExistence type="predicted"/>
<dbReference type="WBParaSite" id="nRc.2.0.1.t10672-RA">
    <property type="protein sequence ID" value="nRc.2.0.1.t10672-RA"/>
    <property type="gene ID" value="nRc.2.0.1.g10672"/>
</dbReference>
<evidence type="ECO:0000313" key="2">
    <source>
        <dbReference type="WBParaSite" id="nRc.2.0.1.t10672-RA"/>
    </source>
</evidence>